<feature type="binding site" evidence="6">
    <location>
        <position position="453"/>
    </location>
    <ligand>
        <name>Mg(2+)</name>
        <dbReference type="ChEBI" id="CHEBI:18420"/>
    </ligand>
</feature>
<comment type="caution">
    <text evidence="8">The sequence shown here is derived from an EMBL/GenBank/DDBJ whole genome shotgun (WGS) entry which is preliminary data.</text>
</comment>
<comment type="similarity">
    <text evidence="2">Belongs to the [NiFe]/[NiFeSe] hydrogenase large subunit family.</text>
</comment>
<evidence type="ECO:0000256" key="1">
    <source>
        <dbReference type="ARBA" id="ARBA00001967"/>
    </source>
</evidence>
<feature type="binding site" evidence="6">
    <location>
        <position position="62"/>
    </location>
    <ligand>
        <name>Mg(2+)</name>
        <dbReference type="ChEBI" id="CHEBI:18420"/>
    </ligand>
</feature>
<dbReference type="PANTHER" id="PTHR43600">
    <property type="entry name" value="COENZYME F420 HYDROGENASE, SUBUNIT ALPHA"/>
    <property type="match status" value="1"/>
</dbReference>
<dbReference type="PANTHER" id="PTHR43600:SF2">
    <property type="entry name" value="F420-NON-REDUCING HYDROGENASE VHU SUBUNIT A"/>
    <property type="match status" value="1"/>
</dbReference>
<dbReference type="Gene3D" id="1.10.645.10">
    <property type="entry name" value="Cytochrome-c3 Hydrogenase, chain B"/>
    <property type="match status" value="1"/>
</dbReference>
<keyword evidence="5" id="KW-0560">Oxidoreductase</keyword>
<dbReference type="GO" id="GO:0016151">
    <property type="term" value="F:nickel cation binding"/>
    <property type="evidence" value="ECO:0007669"/>
    <property type="project" value="InterPro"/>
</dbReference>
<dbReference type="InterPro" id="IPR001501">
    <property type="entry name" value="Ni-dep_hyd_lsu"/>
</dbReference>
<accession>A0A7C4NPN9</accession>
<evidence type="ECO:0000313" key="7">
    <source>
        <dbReference type="EMBL" id="HGQ59631.1"/>
    </source>
</evidence>
<feature type="binding site" evidence="6">
    <location>
        <position position="447"/>
    </location>
    <ligand>
        <name>Ni(2+)</name>
        <dbReference type="ChEBI" id="CHEBI:49786"/>
    </ligand>
</feature>
<evidence type="ECO:0000256" key="2">
    <source>
        <dbReference type="ARBA" id="ARBA00009292"/>
    </source>
</evidence>
<dbReference type="InterPro" id="IPR029014">
    <property type="entry name" value="NiFe-Hase_large"/>
</dbReference>
<keyword evidence="3 6" id="KW-0533">Nickel</keyword>
<comment type="cofactor">
    <cofactor evidence="1 6">
        <name>Ni(2+)</name>
        <dbReference type="ChEBI" id="CHEBI:49786"/>
    </cofactor>
</comment>
<evidence type="ECO:0000256" key="4">
    <source>
        <dbReference type="ARBA" id="ARBA00022723"/>
    </source>
</evidence>
<feature type="binding site" evidence="6">
    <location>
        <position position="398"/>
    </location>
    <ligand>
        <name>Mg(2+)</name>
        <dbReference type="ChEBI" id="CHEBI:18420"/>
    </ligand>
</feature>
<feature type="binding site" evidence="6">
    <location>
        <position position="65"/>
    </location>
    <ligand>
        <name>Fe cation</name>
        <dbReference type="ChEBI" id="CHEBI:24875"/>
    </ligand>
</feature>
<comment type="cofactor">
    <cofactor evidence="6">
        <name>Fe cation</name>
        <dbReference type="ChEBI" id="CHEBI:24875"/>
    </cofactor>
</comment>
<keyword evidence="6" id="KW-0408">Iron</keyword>
<feature type="binding site" evidence="6">
    <location>
        <position position="65"/>
    </location>
    <ligand>
        <name>Ni(2+)</name>
        <dbReference type="ChEBI" id="CHEBI:49786"/>
    </ligand>
</feature>
<keyword evidence="4 6" id="KW-0479">Metal-binding</keyword>
<dbReference type="SUPFAM" id="SSF56762">
    <property type="entry name" value="HydB/Nqo4-like"/>
    <property type="match status" value="1"/>
</dbReference>
<dbReference type="EMBL" id="DTBE01000072">
    <property type="protein sequence ID" value="HGQ59631.1"/>
    <property type="molecule type" value="Genomic_DNA"/>
</dbReference>
<evidence type="ECO:0000256" key="6">
    <source>
        <dbReference type="PIRSR" id="PIRSR601501-1"/>
    </source>
</evidence>
<evidence type="ECO:0000313" key="8">
    <source>
        <dbReference type="EMBL" id="HGQ74029.1"/>
    </source>
</evidence>
<protein>
    <submittedName>
        <fullName evidence="8">Ni/Fe hydrogenase subunit alpha</fullName>
    </submittedName>
</protein>
<reference evidence="8" key="1">
    <citation type="journal article" date="2020" name="mSystems">
        <title>Genome- and Community-Level Interaction Insights into Carbon Utilization and Element Cycling Functions of Hydrothermarchaeota in Hydrothermal Sediment.</title>
        <authorList>
            <person name="Zhou Z."/>
            <person name="Liu Y."/>
            <person name="Xu W."/>
            <person name="Pan J."/>
            <person name="Luo Z.H."/>
            <person name="Li M."/>
        </authorList>
    </citation>
    <scope>NUCLEOTIDE SEQUENCE [LARGE SCALE GENOMIC DNA]</scope>
    <source>
        <strain evidence="7">SpSt-638</strain>
        <strain evidence="8">SpSt-648</strain>
    </source>
</reference>
<gene>
    <name evidence="7" type="ORF">ENU09_02825</name>
    <name evidence="8" type="ORF">ENU20_03010</name>
</gene>
<feature type="binding site" evidence="6">
    <location>
        <position position="450"/>
    </location>
    <ligand>
        <name>Fe cation</name>
        <dbReference type="ChEBI" id="CHEBI:24875"/>
    </ligand>
</feature>
<sequence>MKTIKIEPVTRVEGEARVVIVIDEEKHVVRDAYYQIMSLRGFEAFCRGRPVEELPRITSTICGVCSWAHHLASAKAVDEVYGRKPTVYADNLRELTMLAQICDSHLLHFAFLALPDILSKNIREIVIGEPKLLSMLIKARSSVVNIEKILGGKPIHPSFTVPGGVARKLSREDIARINNLIRELYVNITASIDYFNERILKSTNFRKLIENEAFTIKSYYMGLIDTDGSIGFYRGKLRIIDPDGRELALLEPRDYTRFIEERVEAWSYSKFPYVKTNKTRSMDGEYGLVRVGPLARFNISTKIPLERSRFEYERLIETLGEKPIHNSQVNHWIRLLEVLYSTEKMFKLIEEISNTEGETVNTSGEPRYEGVGIVEAPRGTLIHHYKTNEDFITTDINVITPTTFNNPAINREIRKVCESSLHNILSSDLEPSYFNDVEVAIRAYDPCNSCSTHLHIISSDGRKSKSMVISR</sequence>
<dbReference type="AlphaFoldDB" id="A0A7C4NPN9"/>
<dbReference type="GO" id="GO:0016491">
    <property type="term" value="F:oxidoreductase activity"/>
    <property type="evidence" value="ECO:0007669"/>
    <property type="project" value="UniProtKB-KW"/>
</dbReference>
<name>A0A7C4NPN9_STAMA</name>
<feature type="binding site" evidence="6">
    <location>
        <position position="43"/>
    </location>
    <ligand>
        <name>Mg(2+)</name>
        <dbReference type="ChEBI" id="CHEBI:18420"/>
    </ligand>
</feature>
<evidence type="ECO:0000256" key="3">
    <source>
        <dbReference type="ARBA" id="ARBA00022596"/>
    </source>
</evidence>
<evidence type="ECO:0000256" key="5">
    <source>
        <dbReference type="ARBA" id="ARBA00023002"/>
    </source>
</evidence>
<dbReference type="EMBL" id="DTBP01000018">
    <property type="protein sequence ID" value="HGQ74029.1"/>
    <property type="molecule type" value="Genomic_DNA"/>
</dbReference>
<dbReference type="Pfam" id="PF00374">
    <property type="entry name" value="NiFeSe_Hases"/>
    <property type="match status" value="2"/>
</dbReference>
<proteinExistence type="inferred from homology"/>
<organism evidence="8">
    <name type="scientific">Staphylothermus marinus</name>
    <dbReference type="NCBI Taxonomy" id="2280"/>
    <lineage>
        <taxon>Archaea</taxon>
        <taxon>Thermoproteota</taxon>
        <taxon>Thermoprotei</taxon>
        <taxon>Desulfurococcales</taxon>
        <taxon>Desulfurococcaceae</taxon>
        <taxon>Staphylothermus</taxon>
    </lineage>
</organism>
<keyword evidence="6" id="KW-0460">Magnesium</keyword>